<keyword evidence="3 6" id="KW-0812">Transmembrane</keyword>
<evidence type="ECO:0000256" key="6">
    <source>
        <dbReference type="RuleBase" id="RU363058"/>
    </source>
</evidence>
<sequence>MAKRNAAYIQHLLRDNKMLVVILSFVMAYFFAYNIGASGSAASMSVSYGSGVIKRKMIALLVCSLALFAGAIFGSGAVVKTLSKSIIPEKVITPEVVLIILISSAGTLFIANLLSIPLSTSEVTVGAIVGAGLAFQSLHAEKLLTIVFFWIAVPVSAMLVTYLLVKGGRFINIPKEVNPKWRRAGSILLILAGSLEAYAAGMNNVGNAIGPLVGAGLVPIKTGIFTGAIFMVLGVLSLGGRVIETSAKKIVKISVPNGIAISGVSGIMVTFASLYGLPIPITQVTTSAIAGVSAAKNGKEIWKQPIVFLIVRIWVVSPVLSMVTAYFLIQLCLRHNFYTTVVVLSVILATLFTASLAKTGSKQLKSDMKKREAL</sequence>
<evidence type="ECO:0000256" key="4">
    <source>
        <dbReference type="ARBA" id="ARBA00022989"/>
    </source>
</evidence>
<evidence type="ECO:0000256" key="1">
    <source>
        <dbReference type="ARBA" id="ARBA00004141"/>
    </source>
</evidence>
<keyword evidence="5 6" id="KW-0472">Membrane</keyword>
<evidence type="ECO:0000313" key="7">
    <source>
        <dbReference type="EMBL" id="MED1205411.1"/>
    </source>
</evidence>
<comment type="similarity">
    <text evidence="6">Belongs to the inorganic phosphate transporter (PiT) (TC 2.A.20) family.</text>
</comment>
<dbReference type="PANTHER" id="PTHR11101:SF80">
    <property type="entry name" value="PHOSPHATE TRANSPORTER"/>
    <property type="match status" value="1"/>
</dbReference>
<feature type="transmembrane region" description="Helical" evidence="6">
    <location>
        <begin position="223"/>
        <end position="243"/>
    </location>
</feature>
<gene>
    <name evidence="7" type="ORF">P4T90_20375</name>
</gene>
<keyword evidence="6" id="KW-0592">Phosphate transport</keyword>
<feature type="transmembrane region" description="Helical" evidence="6">
    <location>
        <begin position="255"/>
        <end position="277"/>
    </location>
</feature>
<dbReference type="RefSeq" id="WP_232317515.1">
    <property type="nucleotide sequence ID" value="NZ_JARMAB010000032.1"/>
</dbReference>
<evidence type="ECO:0000313" key="8">
    <source>
        <dbReference type="Proteomes" id="UP001341444"/>
    </source>
</evidence>
<feature type="transmembrane region" description="Helical" evidence="6">
    <location>
        <begin position="186"/>
        <end position="203"/>
    </location>
</feature>
<keyword evidence="2 6" id="KW-0813">Transport</keyword>
<dbReference type="EMBL" id="JARMAB010000032">
    <property type="protein sequence ID" value="MED1205411.1"/>
    <property type="molecule type" value="Genomic_DNA"/>
</dbReference>
<comment type="subcellular location">
    <subcellularLocation>
        <location evidence="1 6">Membrane</location>
        <topology evidence="1 6">Multi-pass membrane protein</topology>
    </subcellularLocation>
</comment>
<feature type="transmembrane region" description="Helical" evidence="6">
    <location>
        <begin position="57"/>
        <end position="79"/>
    </location>
</feature>
<dbReference type="PANTHER" id="PTHR11101">
    <property type="entry name" value="PHOSPHATE TRANSPORTER"/>
    <property type="match status" value="1"/>
</dbReference>
<feature type="transmembrane region" description="Helical" evidence="6">
    <location>
        <begin position="20"/>
        <end position="37"/>
    </location>
</feature>
<feature type="transmembrane region" description="Helical" evidence="6">
    <location>
        <begin position="143"/>
        <end position="165"/>
    </location>
</feature>
<evidence type="ECO:0000256" key="3">
    <source>
        <dbReference type="ARBA" id="ARBA00022692"/>
    </source>
</evidence>
<protein>
    <recommendedName>
        <fullName evidence="6">Phosphate transporter</fullName>
    </recommendedName>
</protein>
<feature type="transmembrane region" description="Helical" evidence="6">
    <location>
        <begin position="91"/>
        <end position="114"/>
    </location>
</feature>
<dbReference type="Proteomes" id="UP001341444">
    <property type="component" value="Unassembled WGS sequence"/>
</dbReference>
<feature type="transmembrane region" description="Helical" evidence="6">
    <location>
        <begin position="336"/>
        <end position="357"/>
    </location>
</feature>
<organism evidence="7 8">
    <name type="scientific">Heyndrickxia acidicola</name>
    <dbReference type="NCBI Taxonomy" id="209389"/>
    <lineage>
        <taxon>Bacteria</taxon>
        <taxon>Bacillati</taxon>
        <taxon>Bacillota</taxon>
        <taxon>Bacilli</taxon>
        <taxon>Bacillales</taxon>
        <taxon>Bacillaceae</taxon>
        <taxon>Heyndrickxia</taxon>
    </lineage>
</organism>
<feature type="transmembrane region" description="Helical" evidence="6">
    <location>
        <begin position="306"/>
        <end position="329"/>
    </location>
</feature>
<name>A0ABU6ML54_9BACI</name>
<proteinExistence type="inferred from homology"/>
<reference evidence="7 8" key="1">
    <citation type="submission" date="2023-03" db="EMBL/GenBank/DDBJ databases">
        <title>Bacillus Genome Sequencing.</title>
        <authorList>
            <person name="Dunlap C."/>
        </authorList>
    </citation>
    <scope>NUCLEOTIDE SEQUENCE [LARGE SCALE GENOMIC DNA]</scope>
    <source>
        <strain evidence="7 8">B-23453</strain>
    </source>
</reference>
<accession>A0ABU6ML54</accession>
<keyword evidence="4 6" id="KW-1133">Transmembrane helix</keyword>
<comment type="caution">
    <text evidence="7">The sequence shown here is derived from an EMBL/GenBank/DDBJ whole genome shotgun (WGS) entry which is preliminary data.</text>
</comment>
<evidence type="ECO:0000256" key="5">
    <source>
        <dbReference type="ARBA" id="ARBA00023136"/>
    </source>
</evidence>
<keyword evidence="8" id="KW-1185">Reference proteome</keyword>
<dbReference type="InterPro" id="IPR001204">
    <property type="entry name" value="Phos_transporter"/>
</dbReference>
<dbReference type="Pfam" id="PF01384">
    <property type="entry name" value="PHO4"/>
    <property type="match status" value="1"/>
</dbReference>
<evidence type="ECO:0000256" key="2">
    <source>
        <dbReference type="ARBA" id="ARBA00022448"/>
    </source>
</evidence>